<dbReference type="Proteomes" id="UP000800035">
    <property type="component" value="Unassembled WGS sequence"/>
</dbReference>
<feature type="region of interest" description="Disordered" evidence="1">
    <location>
        <begin position="1"/>
        <end position="20"/>
    </location>
</feature>
<evidence type="ECO:0000313" key="3">
    <source>
        <dbReference type="Proteomes" id="UP000800035"/>
    </source>
</evidence>
<gene>
    <name evidence="2" type="ORF">CC80DRAFT_491036</name>
</gene>
<keyword evidence="3" id="KW-1185">Reference proteome</keyword>
<name>A0A6A5UBL4_9PLEO</name>
<dbReference type="EMBL" id="ML976987">
    <property type="protein sequence ID" value="KAF1958477.1"/>
    <property type="molecule type" value="Genomic_DNA"/>
</dbReference>
<evidence type="ECO:0000256" key="1">
    <source>
        <dbReference type="SAM" id="MobiDB-lite"/>
    </source>
</evidence>
<evidence type="ECO:0000313" key="2">
    <source>
        <dbReference type="EMBL" id="KAF1958477.1"/>
    </source>
</evidence>
<dbReference type="AlphaFoldDB" id="A0A6A5UBL4"/>
<accession>A0A6A5UBL4</accession>
<sequence>MASRLTSAVSVPTFTRREEQNHYKNHANASALAFGPKAPSALVDYEKQVTCPPRITNRQPRSPLCNAP</sequence>
<proteinExistence type="predicted"/>
<protein>
    <submittedName>
        <fullName evidence="2">Uncharacterized protein</fullName>
    </submittedName>
</protein>
<reference evidence="2" key="1">
    <citation type="journal article" date="2020" name="Stud. Mycol.">
        <title>101 Dothideomycetes genomes: a test case for predicting lifestyles and emergence of pathogens.</title>
        <authorList>
            <person name="Haridas S."/>
            <person name="Albert R."/>
            <person name="Binder M."/>
            <person name="Bloem J."/>
            <person name="Labutti K."/>
            <person name="Salamov A."/>
            <person name="Andreopoulos B."/>
            <person name="Baker S."/>
            <person name="Barry K."/>
            <person name="Bills G."/>
            <person name="Bluhm B."/>
            <person name="Cannon C."/>
            <person name="Castanera R."/>
            <person name="Culley D."/>
            <person name="Daum C."/>
            <person name="Ezra D."/>
            <person name="Gonzalez J."/>
            <person name="Henrissat B."/>
            <person name="Kuo A."/>
            <person name="Liang C."/>
            <person name="Lipzen A."/>
            <person name="Lutzoni F."/>
            <person name="Magnuson J."/>
            <person name="Mondo S."/>
            <person name="Nolan M."/>
            <person name="Ohm R."/>
            <person name="Pangilinan J."/>
            <person name="Park H.-J."/>
            <person name="Ramirez L."/>
            <person name="Alfaro M."/>
            <person name="Sun H."/>
            <person name="Tritt A."/>
            <person name="Yoshinaga Y."/>
            <person name="Zwiers L.-H."/>
            <person name="Turgeon B."/>
            <person name="Goodwin S."/>
            <person name="Spatafora J."/>
            <person name="Crous P."/>
            <person name="Grigoriev I."/>
        </authorList>
    </citation>
    <scope>NUCLEOTIDE SEQUENCE</scope>
    <source>
        <strain evidence="2">CBS 675.92</strain>
    </source>
</reference>
<feature type="compositionally biased region" description="Polar residues" evidence="1">
    <location>
        <begin position="1"/>
        <end position="13"/>
    </location>
</feature>
<organism evidence="2 3">
    <name type="scientific">Byssothecium circinans</name>
    <dbReference type="NCBI Taxonomy" id="147558"/>
    <lineage>
        <taxon>Eukaryota</taxon>
        <taxon>Fungi</taxon>
        <taxon>Dikarya</taxon>
        <taxon>Ascomycota</taxon>
        <taxon>Pezizomycotina</taxon>
        <taxon>Dothideomycetes</taxon>
        <taxon>Pleosporomycetidae</taxon>
        <taxon>Pleosporales</taxon>
        <taxon>Massarineae</taxon>
        <taxon>Massarinaceae</taxon>
        <taxon>Byssothecium</taxon>
    </lineage>
</organism>